<accession>A0ABZ1UE94</accession>
<gene>
    <name evidence="2" type="ORF">OHA16_00035</name>
    <name evidence="3" type="ORF">OHA16_39750</name>
</gene>
<dbReference type="InterPro" id="IPR001387">
    <property type="entry name" value="Cro/C1-type_HTH"/>
</dbReference>
<reference evidence="3" key="1">
    <citation type="submission" date="2022-10" db="EMBL/GenBank/DDBJ databases">
        <title>The complete genomes of actinobacterial strains from the NBC collection.</title>
        <authorList>
            <person name="Joergensen T.S."/>
            <person name="Alvarez Arevalo M."/>
            <person name="Sterndorff E.B."/>
            <person name="Faurdal D."/>
            <person name="Vuksanovic O."/>
            <person name="Mourched A.-S."/>
            <person name="Charusanti P."/>
            <person name="Shaw S."/>
            <person name="Blin K."/>
            <person name="Weber T."/>
        </authorList>
    </citation>
    <scope>NUCLEOTIDE SEQUENCE</scope>
    <source>
        <strain evidence="3">NBC_00222</strain>
    </source>
</reference>
<sequence length="644" mass="68999">MALSTLETLRLTIAAIRQRTGESQRELAAALDLTQDKVSRRQSGAQSWSLDEVDALARHWGMRPLDLLAGPTHAAQHLAWPPGTAAPAPPPDAVPVPTAFAAPTPVPVTTATPAPRPNPPRRETPRRRTEPYTPLTPIPDGWAHPTGYATAPETQTSAADQAPPTPATPAVPTTSVAPVAAPATAPVPVPTVAAVIPVGADYDRGPEGELVLHPPVPCEQCGRPVAYRIGGRPLHLGGWCAPTSGAASASGPVPAALATSAAPPAQATVQQPSPTAVLGTPTADVDQAAPVAAAPASASSAAPRSGPTARSREYAGTGRDLGYYLDMITSAVEQALEEHDGDTEAASAALEKKAIPNGMALFDATRVGAAYEHTVYPERLEFLSKKTRNGADEIWEGRHKWENGPLMQAVRRGEPAEVDVDVLDTNAAYCSALKTHLPIGSLVHRPDGGFDPKRSGIYLLPKRPTWEHPHLPDPIGNRHETGPVLLDGATVRLLIRCHKLDLIEAPHITEAWTSGSSEGLLEKFRRVLTQARENAINDGDAITERYVKAIYAKFASTIGESTYNRDIRRPDWMHTIRSQAFANLWYKAHRAHEGGLTIVRLRGTDELHVTGETDWRTVFTEGRLATQMKLKDQYTLPLSRKRSA</sequence>
<dbReference type="SUPFAM" id="SSF47413">
    <property type="entry name" value="lambda repressor-like DNA-binding domains"/>
    <property type="match status" value="1"/>
</dbReference>
<evidence type="ECO:0000313" key="3">
    <source>
        <dbReference type="EMBL" id="WUQ88594.1"/>
    </source>
</evidence>
<feature type="region of interest" description="Disordered" evidence="1">
    <location>
        <begin position="290"/>
        <end position="314"/>
    </location>
</feature>
<protein>
    <submittedName>
        <fullName evidence="3">Helix-turn-helix domain-containing protein</fullName>
    </submittedName>
</protein>
<evidence type="ECO:0000256" key="1">
    <source>
        <dbReference type="SAM" id="MobiDB-lite"/>
    </source>
</evidence>
<feature type="compositionally biased region" description="Low complexity" evidence="1">
    <location>
        <begin position="99"/>
        <end position="113"/>
    </location>
</feature>
<feature type="compositionally biased region" description="Low complexity" evidence="1">
    <location>
        <begin position="290"/>
        <end position="309"/>
    </location>
</feature>
<name>A0ABZ1UE94_9ACTN</name>
<dbReference type="Proteomes" id="UP001432222">
    <property type="component" value="Chromosome"/>
</dbReference>
<dbReference type="EMBL" id="CP108110">
    <property type="protein sequence ID" value="WUQ81491.1"/>
    <property type="molecule type" value="Genomic_DNA"/>
</dbReference>
<evidence type="ECO:0000313" key="2">
    <source>
        <dbReference type="EMBL" id="WUQ81491.1"/>
    </source>
</evidence>
<dbReference type="EMBL" id="CP108110">
    <property type="protein sequence ID" value="WUQ88594.1"/>
    <property type="molecule type" value="Genomic_DNA"/>
</dbReference>
<evidence type="ECO:0000313" key="4">
    <source>
        <dbReference type="Proteomes" id="UP001432222"/>
    </source>
</evidence>
<feature type="region of interest" description="Disordered" evidence="1">
    <location>
        <begin position="99"/>
        <end position="173"/>
    </location>
</feature>
<dbReference type="CDD" id="cd00093">
    <property type="entry name" value="HTH_XRE"/>
    <property type="match status" value="1"/>
</dbReference>
<feature type="compositionally biased region" description="Basic and acidic residues" evidence="1">
    <location>
        <begin position="120"/>
        <end position="130"/>
    </location>
</feature>
<dbReference type="InterPro" id="IPR010982">
    <property type="entry name" value="Lambda_DNA-bd_dom_sf"/>
</dbReference>
<organism evidence="3 4">
    <name type="scientific">Kitasatospora purpeofusca</name>
    <dbReference type="NCBI Taxonomy" id="67352"/>
    <lineage>
        <taxon>Bacteria</taxon>
        <taxon>Bacillati</taxon>
        <taxon>Actinomycetota</taxon>
        <taxon>Actinomycetes</taxon>
        <taxon>Kitasatosporales</taxon>
        <taxon>Streptomycetaceae</taxon>
        <taxon>Kitasatospora</taxon>
    </lineage>
</organism>
<keyword evidence="4" id="KW-1185">Reference proteome</keyword>
<dbReference type="RefSeq" id="WP_328952564.1">
    <property type="nucleotide sequence ID" value="NZ_CP108110.1"/>
</dbReference>
<dbReference type="Gene3D" id="1.10.260.40">
    <property type="entry name" value="lambda repressor-like DNA-binding domains"/>
    <property type="match status" value="1"/>
</dbReference>
<proteinExistence type="predicted"/>